<dbReference type="NCBIfam" id="NF008999">
    <property type="entry name" value="PRK12343.1"/>
    <property type="match status" value="1"/>
</dbReference>
<name>A8ABS6_IGNH4</name>
<dbReference type="InterPro" id="IPR023045">
    <property type="entry name" value="MoaC"/>
</dbReference>
<accession>A8ABS6</accession>
<dbReference type="GO" id="GO:0006777">
    <property type="term" value="P:Mo-molybdopterin cofactor biosynthetic process"/>
    <property type="evidence" value="ECO:0007669"/>
    <property type="project" value="UniProtKB-KW"/>
</dbReference>
<dbReference type="Proteomes" id="UP000000262">
    <property type="component" value="Chromosome"/>
</dbReference>
<evidence type="ECO:0000313" key="4">
    <source>
        <dbReference type="EMBL" id="ABU82378.1"/>
    </source>
</evidence>
<keyword evidence="5" id="KW-1185">Reference proteome</keyword>
<dbReference type="HOGENOM" id="CLU_074693_1_2_2"/>
<reference evidence="4 5" key="1">
    <citation type="journal article" date="2008" name="Genome Biol.">
        <title>A genomic analysis of the archaeal system Ignicoccus hospitalis-Nanoarchaeum equitans.</title>
        <authorList>
            <person name="Podar M."/>
            <person name="Anderson I."/>
            <person name="Makarova K.S."/>
            <person name="Elkins J.G."/>
            <person name="Ivanova N."/>
            <person name="Wall M.A."/>
            <person name="Lykidis A."/>
            <person name="Mavromatis K."/>
            <person name="Sun H."/>
            <person name="Hudson M.E."/>
            <person name="Chen W."/>
            <person name="Deciu C."/>
            <person name="Hutchison D."/>
            <person name="Eads J.R."/>
            <person name="Anderson A."/>
            <person name="Fernandes F."/>
            <person name="Szeto E."/>
            <person name="Lapidus A."/>
            <person name="Kyrpides N.C."/>
            <person name="Saier M.H.Jr."/>
            <person name="Richardson P.M."/>
            <person name="Rachel R."/>
            <person name="Huber H."/>
            <person name="Eisen J.A."/>
            <person name="Koonin E.V."/>
            <person name="Keller M."/>
            <person name="Stetter K.O."/>
        </authorList>
    </citation>
    <scope>NUCLEOTIDE SEQUENCE [LARGE SCALE GENOMIC DNA]</scope>
    <source>
        <strain evidence="5">KIN4/I / DSM 18386 / JCM 14125</strain>
    </source>
</reference>
<dbReference type="UniPathway" id="UPA00344"/>
<dbReference type="InterPro" id="IPR036522">
    <property type="entry name" value="MoaC_sf"/>
</dbReference>
<dbReference type="PhylomeDB" id="A8ABS6"/>
<organism evidence="4 5">
    <name type="scientific">Ignicoccus hospitalis (strain KIN4/I / DSM 18386 / JCM 14125)</name>
    <dbReference type="NCBI Taxonomy" id="453591"/>
    <lineage>
        <taxon>Archaea</taxon>
        <taxon>Thermoproteota</taxon>
        <taxon>Thermoprotei</taxon>
        <taxon>Desulfurococcales</taxon>
        <taxon>Desulfurococcaceae</taxon>
        <taxon>Ignicoccus</taxon>
    </lineage>
</organism>
<sequence>MGPKRGMVDITEKDVVYREATAEGVIRLRKETLDRIYQNAVEKGNVLEVTGAVAVQGAKLTPQLLPYCHPIRLTDVKVEFERVDENRLKVRVTVKAVERTGVEMEALTAVSLALLNIWDMVKKYEKDEEGQYPYTEIESIKVIEKRKSQI</sequence>
<feature type="domain" description="Molybdopterin cofactor biosynthesis C (MoaC)" evidence="3">
    <location>
        <begin position="7"/>
        <end position="147"/>
    </location>
</feature>
<dbReference type="KEGG" id="iho:Igni_1202"/>
<dbReference type="NCBIfam" id="TIGR00581">
    <property type="entry name" value="moaC"/>
    <property type="match status" value="1"/>
</dbReference>
<dbReference type="EMBL" id="CP000816">
    <property type="protein sequence ID" value="ABU82378.1"/>
    <property type="molecule type" value="Genomic_DNA"/>
</dbReference>
<dbReference type="Pfam" id="PF01967">
    <property type="entry name" value="MoaC"/>
    <property type="match status" value="1"/>
</dbReference>
<dbReference type="AlphaFoldDB" id="A8ABS6"/>
<dbReference type="eggNOG" id="arCOG01530">
    <property type="taxonomic scope" value="Archaea"/>
</dbReference>
<protein>
    <submittedName>
        <fullName evidence="4">Molybdenum cofactor biosynthesis protein C</fullName>
    </submittedName>
</protein>
<evidence type="ECO:0000256" key="1">
    <source>
        <dbReference type="ARBA" id="ARBA00005046"/>
    </source>
</evidence>
<evidence type="ECO:0000313" key="5">
    <source>
        <dbReference type="Proteomes" id="UP000000262"/>
    </source>
</evidence>
<dbReference type="SUPFAM" id="SSF55040">
    <property type="entry name" value="Molybdenum cofactor biosynthesis protein C, MoaC"/>
    <property type="match status" value="1"/>
</dbReference>
<dbReference type="STRING" id="453591.Igni_1202"/>
<dbReference type="Gene3D" id="3.30.70.640">
    <property type="entry name" value="Molybdopterin cofactor biosynthesis C (MoaC) domain"/>
    <property type="match status" value="1"/>
</dbReference>
<evidence type="ECO:0000256" key="2">
    <source>
        <dbReference type="ARBA" id="ARBA00023150"/>
    </source>
</evidence>
<gene>
    <name evidence="4" type="ordered locus">Igni_1202</name>
</gene>
<proteinExistence type="predicted"/>
<dbReference type="InterPro" id="IPR002820">
    <property type="entry name" value="Mopterin_CF_biosynth-C_dom"/>
</dbReference>
<evidence type="ECO:0000259" key="3">
    <source>
        <dbReference type="Pfam" id="PF01967"/>
    </source>
</evidence>
<keyword evidence="2" id="KW-0501">Molybdenum cofactor biosynthesis</keyword>
<comment type="pathway">
    <text evidence="1">Cofactor biosynthesis; molybdopterin biosynthesis.</text>
</comment>